<dbReference type="PANTHER" id="PTHR47089:SF1">
    <property type="entry name" value="GUANOSINE ABC TRANSPORTER PERMEASE PROTEIN NUPP"/>
    <property type="match status" value="1"/>
</dbReference>
<evidence type="ECO:0000256" key="4">
    <source>
        <dbReference type="ARBA" id="ARBA00022989"/>
    </source>
</evidence>
<dbReference type="RefSeq" id="WP_123389389.1">
    <property type="nucleotide sequence ID" value="NZ_RKHO01000001.1"/>
</dbReference>
<protein>
    <submittedName>
        <fullName evidence="8">Simple sugar transport system permease protein</fullName>
    </submittedName>
</protein>
<feature type="compositionally biased region" description="Pro residues" evidence="6">
    <location>
        <begin position="361"/>
        <end position="370"/>
    </location>
</feature>
<evidence type="ECO:0000256" key="5">
    <source>
        <dbReference type="ARBA" id="ARBA00023136"/>
    </source>
</evidence>
<feature type="transmembrane region" description="Helical" evidence="7">
    <location>
        <begin position="7"/>
        <end position="31"/>
    </location>
</feature>
<dbReference type="GO" id="GO:0005886">
    <property type="term" value="C:plasma membrane"/>
    <property type="evidence" value="ECO:0007669"/>
    <property type="project" value="UniProtKB-SubCell"/>
</dbReference>
<feature type="region of interest" description="Disordered" evidence="6">
    <location>
        <begin position="349"/>
        <end position="393"/>
    </location>
</feature>
<feature type="transmembrane region" description="Helical" evidence="7">
    <location>
        <begin position="238"/>
        <end position="259"/>
    </location>
</feature>
<dbReference type="EMBL" id="RKHO01000001">
    <property type="protein sequence ID" value="ROR90200.1"/>
    <property type="molecule type" value="Genomic_DNA"/>
</dbReference>
<dbReference type="PANTHER" id="PTHR47089">
    <property type="entry name" value="ABC TRANSPORTER, PERMEASE PROTEIN"/>
    <property type="match status" value="1"/>
</dbReference>
<keyword evidence="8" id="KW-0762">Sugar transport</keyword>
<evidence type="ECO:0000256" key="6">
    <source>
        <dbReference type="SAM" id="MobiDB-lite"/>
    </source>
</evidence>
<gene>
    <name evidence="8" type="ORF">EDD33_1035</name>
</gene>
<evidence type="ECO:0000256" key="3">
    <source>
        <dbReference type="ARBA" id="ARBA00022692"/>
    </source>
</evidence>
<keyword evidence="5 7" id="KW-0472">Membrane</keyword>
<dbReference type="GO" id="GO:0022857">
    <property type="term" value="F:transmembrane transporter activity"/>
    <property type="evidence" value="ECO:0007669"/>
    <property type="project" value="InterPro"/>
</dbReference>
<keyword evidence="9" id="KW-1185">Reference proteome</keyword>
<feature type="transmembrane region" description="Helical" evidence="7">
    <location>
        <begin position="291"/>
        <end position="312"/>
    </location>
</feature>
<feature type="transmembrane region" description="Helical" evidence="7">
    <location>
        <begin position="138"/>
        <end position="156"/>
    </location>
</feature>
<feature type="transmembrane region" description="Helical" evidence="7">
    <location>
        <begin position="85"/>
        <end position="102"/>
    </location>
</feature>
<evidence type="ECO:0000256" key="2">
    <source>
        <dbReference type="ARBA" id="ARBA00022475"/>
    </source>
</evidence>
<reference evidence="8 9" key="1">
    <citation type="submission" date="2018-11" db="EMBL/GenBank/DDBJ databases">
        <title>Sequencing the genomes of 1000 actinobacteria strains.</title>
        <authorList>
            <person name="Klenk H.-P."/>
        </authorList>
    </citation>
    <scope>NUCLEOTIDE SEQUENCE [LARGE SCALE GENOMIC DNA]</scope>
    <source>
        <strain evidence="8 9">DSM 12652</strain>
    </source>
</reference>
<feature type="transmembrane region" description="Helical" evidence="7">
    <location>
        <begin position="108"/>
        <end position="129"/>
    </location>
</feature>
<feature type="transmembrane region" description="Helical" evidence="7">
    <location>
        <begin position="318"/>
        <end position="337"/>
    </location>
</feature>
<feature type="transmembrane region" description="Helical" evidence="7">
    <location>
        <begin position="189"/>
        <end position="209"/>
    </location>
</feature>
<dbReference type="CDD" id="cd06580">
    <property type="entry name" value="TM_PBP1_transp_TpRbsC_like"/>
    <property type="match status" value="1"/>
</dbReference>
<keyword evidence="2" id="KW-1003">Cell membrane</keyword>
<evidence type="ECO:0000313" key="9">
    <source>
        <dbReference type="Proteomes" id="UP000281738"/>
    </source>
</evidence>
<organism evidence="8 9">
    <name type="scientific">Nocardioides aurantiacus</name>
    <dbReference type="NCBI Taxonomy" id="86796"/>
    <lineage>
        <taxon>Bacteria</taxon>
        <taxon>Bacillati</taxon>
        <taxon>Actinomycetota</taxon>
        <taxon>Actinomycetes</taxon>
        <taxon>Propionibacteriales</taxon>
        <taxon>Nocardioidaceae</taxon>
        <taxon>Nocardioides</taxon>
    </lineage>
</organism>
<accession>A0A3N2CRR4</accession>
<sequence>MSVVRRAGLVLAAPVLALVAAGLIVSALLLATGDDVAGFWSVMTALPGERAIVAIANQSAILYLSGVAAAIGFRMNLFNIGVEGQYRLAGFAAGAFAGQAWLPGYLNTVAAILVAMLVGALWAGIAGALRAYRGVSEVISTIMLNAIAGSLIGYFIKQWGERTGNATNTKAMPEGSRVGTIALFPESPVQLYGLALLAVVVGVLFWVLLNRTRFGFDLRATGASESAAVASGVDTRRMIVVTMLVSGAVAGLIGLPVMFSQSFNYGSSFQTGLGFTGIAVALLGRNHPVGIAFGALVFAYLSQQANLLNIQAGISPDIIEATQGIIVLAVVIAYVVVRRYRVRQEQAQVARQLDDEAPPGRGGPPAPTDPTDPTDPAAPAAPTPAPTPAGGAR</sequence>
<dbReference type="InterPro" id="IPR001851">
    <property type="entry name" value="ABC_transp_permease"/>
</dbReference>
<dbReference type="OrthoDB" id="45037at2"/>
<keyword evidence="8" id="KW-0813">Transport</keyword>
<evidence type="ECO:0000313" key="8">
    <source>
        <dbReference type="EMBL" id="ROR90200.1"/>
    </source>
</evidence>
<comment type="caution">
    <text evidence="8">The sequence shown here is derived from an EMBL/GenBank/DDBJ whole genome shotgun (WGS) entry which is preliminary data.</text>
</comment>
<dbReference type="Proteomes" id="UP000281738">
    <property type="component" value="Unassembled WGS sequence"/>
</dbReference>
<name>A0A3N2CRR4_9ACTN</name>
<dbReference type="Pfam" id="PF02653">
    <property type="entry name" value="BPD_transp_2"/>
    <property type="match status" value="1"/>
</dbReference>
<evidence type="ECO:0000256" key="7">
    <source>
        <dbReference type="SAM" id="Phobius"/>
    </source>
</evidence>
<evidence type="ECO:0000256" key="1">
    <source>
        <dbReference type="ARBA" id="ARBA00004651"/>
    </source>
</evidence>
<feature type="transmembrane region" description="Helical" evidence="7">
    <location>
        <begin position="51"/>
        <end position="73"/>
    </location>
</feature>
<dbReference type="AlphaFoldDB" id="A0A3N2CRR4"/>
<comment type="subcellular location">
    <subcellularLocation>
        <location evidence="1">Cell membrane</location>
        <topology evidence="1">Multi-pass membrane protein</topology>
    </subcellularLocation>
</comment>
<feature type="transmembrane region" description="Helical" evidence="7">
    <location>
        <begin position="265"/>
        <end position="284"/>
    </location>
</feature>
<keyword evidence="3 7" id="KW-0812">Transmembrane</keyword>
<keyword evidence="4 7" id="KW-1133">Transmembrane helix</keyword>
<proteinExistence type="predicted"/>